<keyword evidence="2" id="KW-1185">Reference proteome</keyword>
<proteinExistence type="predicted"/>
<gene>
    <name evidence="1" type="ORF">PFISCL1PPCAC_17748</name>
</gene>
<name>A0AAV5W6P0_9BILA</name>
<dbReference type="Proteomes" id="UP001432322">
    <property type="component" value="Unassembled WGS sequence"/>
</dbReference>
<sequence length="66" mass="7873">WSFVNFEKICVRVSFERKDLKLNETVDIGDHHEFTRKIGSRKTGNEDIYAFLRINCSTIHWNTRIS</sequence>
<protein>
    <submittedName>
        <fullName evidence="1">Uncharacterized protein</fullName>
    </submittedName>
</protein>
<reference evidence="1" key="1">
    <citation type="submission" date="2023-10" db="EMBL/GenBank/DDBJ databases">
        <title>Genome assembly of Pristionchus species.</title>
        <authorList>
            <person name="Yoshida K."/>
            <person name="Sommer R.J."/>
        </authorList>
    </citation>
    <scope>NUCLEOTIDE SEQUENCE</scope>
    <source>
        <strain evidence="1">RS5133</strain>
    </source>
</reference>
<dbReference type="EMBL" id="BTSY01000005">
    <property type="protein sequence ID" value="GMT26451.1"/>
    <property type="molecule type" value="Genomic_DNA"/>
</dbReference>
<accession>A0AAV5W6P0</accession>
<evidence type="ECO:0000313" key="1">
    <source>
        <dbReference type="EMBL" id="GMT26451.1"/>
    </source>
</evidence>
<dbReference type="AlphaFoldDB" id="A0AAV5W6P0"/>
<comment type="caution">
    <text evidence="1">The sequence shown here is derived from an EMBL/GenBank/DDBJ whole genome shotgun (WGS) entry which is preliminary data.</text>
</comment>
<evidence type="ECO:0000313" key="2">
    <source>
        <dbReference type="Proteomes" id="UP001432322"/>
    </source>
</evidence>
<organism evidence="1 2">
    <name type="scientific">Pristionchus fissidentatus</name>
    <dbReference type="NCBI Taxonomy" id="1538716"/>
    <lineage>
        <taxon>Eukaryota</taxon>
        <taxon>Metazoa</taxon>
        <taxon>Ecdysozoa</taxon>
        <taxon>Nematoda</taxon>
        <taxon>Chromadorea</taxon>
        <taxon>Rhabditida</taxon>
        <taxon>Rhabditina</taxon>
        <taxon>Diplogasteromorpha</taxon>
        <taxon>Diplogasteroidea</taxon>
        <taxon>Neodiplogasteridae</taxon>
        <taxon>Pristionchus</taxon>
    </lineage>
</organism>
<feature type="non-terminal residue" evidence="1">
    <location>
        <position position="1"/>
    </location>
</feature>